<comment type="caution">
    <text evidence="3">The sequence shown here is derived from an EMBL/GenBank/DDBJ whole genome shotgun (WGS) entry which is preliminary data.</text>
</comment>
<keyword evidence="4" id="KW-1185">Reference proteome</keyword>
<dbReference type="Pfam" id="PF09990">
    <property type="entry name" value="DUF2231"/>
    <property type="match status" value="1"/>
</dbReference>
<feature type="transmembrane region" description="Helical" evidence="1">
    <location>
        <begin position="77"/>
        <end position="98"/>
    </location>
</feature>
<reference evidence="3 4" key="1">
    <citation type="submission" date="2024-09" db="EMBL/GenBank/DDBJ databases">
        <authorList>
            <person name="Sun Q."/>
            <person name="Mori K."/>
        </authorList>
    </citation>
    <scope>NUCLEOTIDE SEQUENCE [LARGE SCALE GENOMIC DNA]</scope>
    <source>
        <strain evidence="3 4">TBRC 2205</strain>
    </source>
</reference>
<evidence type="ECO:0000313" key="4">
    <source>
        <dbReference type="Proteomes" id="UP001589894"/>
    </source>
</evidence>
<evidence type="ECO:0000313" key="3">
    <source>
        <dbReference type="EMBL" id="MFC0567066.1"/>
    </source>
</evidence>
<gene>
    <name evidence="3" type="ORF">ACFFHU_23365</name>
</gene>
<dbReference type="Proteomes" id="UP001589894">
    <property type="component" value="Unassembled WGS sequence"/>
</dbReference>
<keyword evidence="1" id="KW-0812">Transmembrane</keyword>
<sequence>MRVHGQSVQPMLVTFPLGLFACATLFDLADLLGGPDLMGQVGYWTTVAGLVAAALTVVAGMVELWDAPVDGGRRAALLGNAPNVASALLFVLVCLARAGAGERHPPSGALLVLELAALTIAGCGAVHAGRRAQRTERERRRAEAIGFDGLADGPAGFLAGESAAAG</sequence>
<feature type="domain" description="DUF2231" evidence="2">
    <location>
        <begin position="8"/>
        <end position="125"/>
    </location>
</feature>
<protein>
    <submittedName>
        <fullName evidence="3">DUF2231 domain-containing protein</fullName>
    </submittedName>
</protein>
<dbReference type="PROSITE" id="PS51257">
    <property type="entry name" value="PROKAR_LIPOPROTEIN"/>
    <property type="match status" value="1"/>
</dbReference>
<name>A0ABV6P297_9ACTN</name>
<organism evidence="3 4">
    <name type="scientific">Plantactinospora siamensis</name>
    <dbReference type="NCBI Taxonomy" id="555372"/>
    <lineage>
        <taxon>Bacteria</taxon>
        <taxon>Bacillati</taxon>
        <taxon>Actinomycetota</taxon>
        <taxon>Actinomycetes</taxon>
        <taxon>Micromonosporales</taxon>
        <taxon>Micromonosporaceae</taxon>
        <taxon>Plantactinospora</taxon>
    </lineage>
</organism>
<feature type="transmembrane region" description="Helical" evidence="1">
    <location>
        <begin position="41"/>
        <end position="65"/>
    </location>
</feature>
<evidence type="ECO:0000256" key="1">
    <source>
        <dbReference type="SAM" id="Phobius"/>
    </source>
</evidence>
<dbReference type="InterPro" id="IPR019251">
    <property type="entry name" value="DUF2231_TM"/>
</dbReference>
<dbReference type="RefSeq" id="WP_377352302.1">
    <property type="nucleotide sequence ID" value="NZ_JBHMEF010000006.1"/>
</dbReference>
<feature type="transmembrane region" description="Helical" evidence="1">
    <location>
        <begin position="110"/>
        <end position="129"/>
    </location>
</feature>
<feature type="transmembrane region" description="Helical" evidence="1">
    <location>
        <begin position="12"/>
        <end position="29"/>
    </location>
</feature>
<dbReference type="EMBL" id="JBHLUE010000019">
    <property type="protein sequence ID" value="MFC0567066.1"/>
    <property type="molecule type" value="Genomic_DNA"/>
</dbReference>
<accession>A0ABV6P297</accession>
<proteinExistence type="predicted"/>
<keyword evidence="1" id="KW-0472">Membrane</keyword>
<evidence type="ECO:0000259" key="2">
    <source>
        <dbReference type="Pfam" id="PF09990"/>
    </source>
</evidence>
<keyword evidence="1" id="KW-1133">Transmembrane helix</keyword>